<dbReference type="PANTHER" id="PTHR33736:SF18">
    <property type="entry name" value="F-BOX DOMAIN-CONTAINING PROTEIN"/>
    <property type="match status" value="1"/>
</dbReference>
<sequence length="350" mass="38761">MYSTTTTAAAADHGGATSIAAIHPDIIQSHILKRLDGATLAATTCASKQLLSVCTDDHLWREISNSTWPSTAHPTVLAAIADFPSGHRSLYSDSFPASRTHHSPPARKTGFPDTSELISAVDIFFDGELIYSKVLTTETLSGWFHCSPLRIDLLHQDEAVATPLKFDGEEGACIERAAERLRVSWILIDPSKNRAVNVGGSKAVEARWHWLTGDVKLRYGAVVDCGGDEVFQCGVVVTCGGKEGGELMVREISMQIEDVEGKTVTGLDSLRILDRAMEGQRCKFNWERERENYEMFKRTKVGLREMKERRERRLDTACVVAGVSIVIGMLVLLLARRGNIYNWSFFNFVN</sequence>
<dbReference type="AlphaFoldDB" id="A0ABD3BRP8"/>
<dbReference type="InterPro" id="IPR036047">
    <property type="entry name" value="F-box-like_dom_sf"/>
</dbReference>
<name>A0ABD3BRP8_9LAMI</name>
<evidence type="ECO:0000256" key="1">
    <source>
        <dbReference type="SAM" id="Phobius"/>
    </source>
</evidence>
<keyword evidence="3" id="KW-1185">Reference proteome</keyword>
<organism evidence="2 3">
    <name type="scientific">Castilleja foliolosa</name>
    <dbReference type="NCBI Taxonomy" id="1961234"/>
    <lineage>
        <taxon>Eukaryota</taxon>
        <taxon>Viridiplantae</taxon>
        <taxon>Streptophyta</taxon>
        <taxon>Embryophyta</taxon>
        <taxon>Tracheophyta</taxon>
        <taxon>Spermatophyta</taxon>
        <taxon>Magnoliopsida</taxon>
        <taxon>eudicotyledons</taxon>
        <taxon>Gunneridae</taxon>
        <taxon>Pentapetalae</taxon>
        <taxon>asterids</taxon>
        <taxon>lamiids</taxon>
        <taxon>Lamiales</taxon>
        <taxon>Orobanchaceae</taxon>
        <taxon>Pedicularideae</taxon>
        <taxon>Castillejinae</taxon>
        <taxon>Castilleja</taxon>
    </lineage>
</organism>
<accession>A0ABD3BRP8</accession>
<proteinExistence type="predicted"/>
<keyword evidence="1" id="KW-0472">Membrane</keyword>
<protein>
    <recommendedName>
        <fullName evidence="4">F-box domain-containing protein</fullName>
    </recommendedName>
</protein>
<dbReference type="Gene3D" id="1.20.1280.50">
    <property type="match status" value="1"/>
</dbReference>
<dbReference type="EMBL" id="JAVIJP010000066">
    <property type="protein sequence ID" value="KAL3620203.1"/>
    <property type="molecule type" value="Genomic_DNA"/>
</dbReference>
<dbReference type="InterPro" id="IPR045283">
    <property type="entry name" value="AT3G44326-like"/>
</dbReference>
<evidence type="ECO:0000313" key="3">
    <source>
        <dbReference type="Proteomes" id="UP001632038"/>
    </source>
</evidence>
<feature type="transmembrane region" description="Helical" evidence="1">
    <location>
        <begin position="314"/>
        <end position="335"/>
    </location>
</feature>
<keyword evidence="1" id="KW-1133">Transmembrane helix</keyword>
<keyword evidence="1" id="KW-0812">Transmembrane</keyword>
<evidence type="ECO:0008006" key="4">
    <source>
        <dbReference type="Google" id="ProtNLM"/>
    </source>
</evidence>
<dbReference type="SUPFAM" id="SSF81383">
    <property type="entry name" value="F-box domain"/>
    <property type="match status" value="1"/>
</dbReference>
<gene>
    <name evidence="2" type="ORF">CASFOL_035115</name>
</gene>
<dbReference type="PANTHER" id="PTHR33736">
    <property type="entry name" value="F-BOX PROTEIN-RELATED"/>
    <property type="match status" value="1"/>
</dbReference>
<comment type="caution">
    <text evidence="2">The sequence shown here is derived from an EMBL/GenBank/DDBJ whole genome shotgun (WGS) entry which is preliminary data.</text>
</comment>
<evidence type="ECO:0000313" key="2">
    <source>
        <dbReference type="EMBL" id="KAL3620203.1"/>
    </source>
</evidence>
<reference evidence="3" key="1">
    <citation type="journal article" date="2024" name="IScience">
        <title>Strigolactones Initiate the Formation of Haustorium-like Structures in Castilleja.</title>
        <authorList>
            <person name="Buerger M."/>
            <person name="Peterson D."/>
            <person name="Chory J."/>
        </authorList>
    </citation>
    <scope>NUCLEOTIDE SEQUENCE [LARGE SCALE GENOMIC DNA]</scope>
</reference>
<dbReference type="Proteomes" id="UP001632038">
    <property type="component" value="Unassembled WGS sequence"/>
</dbReference>